<keyword evidence="4 6" id="KW-0472">Membrane</keyword>
<evidence type="ECO:0000256" key="4">
    <source>
        <dbReference type="ARBA" id="ARBA00023136"/>
    </source>
</evidence>
<feature type="domain" description="Lipopolysaccharide assembly protein A" evidence="7">
    <location>
        <begin position="74"/>
        <end position="126"/>
    </location>
</feature>
<evidence type="ECO:0000313" key="8">
    <source>
        <dbReference type="EMBL" id="TJZ81190.1"/>
    </source>
</evidence>
<comment type="caution">
    <text evidence="8">The sequence shown here is derived from an EMBL/GenBank/DDBJ whole genome shotgun (WGS) entry which is preliminary data.</text>
</comment>
<gene>
    <name evidence="8" type="ORF">FCG67_00585</name>
</gene>
<evidence type="ECO:0000256" key="3">
    <source>
        <dbReference type="ARBA" id="ARBA00022989"/>
    </source>
</evidence>
<keyword evidence="2 6" id="KW-0812">Transmembrane</keyword>
<feature type="region of interest" description="Disordered" evidence="5">
    <location>
        <begin position="1"/>
        <end position="44"/>
    </location>
</feature>
<evidence type="ECO:0000259" key="7">
    <source>
        <dbReference type="Pfam" id="PF06305"/>
    </source>
</evidence>
<evidence type="ECO:0000256" key="6">
    <source>
        <dbReference type="SAM" id="Phobius"/>
    </source>
</evidence>
<evidence type="ECO:0000256" key="1">
    <source>
        <dbReference type="ARBA" id="ARBA00022475"/>
    </source>
</evidence>
<proteinExistence type="predicted"/>
<accession>A0ABY2RQ45</accession>
<feature type="transmembrane region" description="Helical" evidence="6">
    <location>
        <begin position="93"/>
        <end position="116"/>
    </location>
</feature>
<evidence type="ECO:0000256" key="5">
    <source>
        <dbReference type="SAM" id="MobiDB-lite"/>
    </source>
</evidence>
<organism evidence="8 9">
    <name type="scientific">Rhodococcus oryzae</name>
    <dbReference type="NCBI Taxonomy" id="2571143"/>
    <lineage>
        <taxon>Bacteria</taxon>
        <taxon>Bacillati</taxon>
        <taxon>Actinomycetota</taxon>
        <taxon>Actinomycetes</taxon>
        <taxon>Mycobacteriales</taxon>
        <taxon>Nocardiaceae</taxon>
        <taxon>Rhodococcus</taxon>
    </lineage>
</organism>
<dbReference type="Pfam" id="PF06305">
    <property type="entry name" value="LapA_dom"/>
    <property type="match status" value="1"/>
</dbReference>
<keyword evidence="3 6" id="KW-1133">Transmembrane helix</keyword>
<dbReference type="InterPro" id="IPR010445">
    <property type="entry name" value="LapA_dom"/>
</dbReference>
<dbReference type="Proteomes" id="UP000305109">
    <property type="component" value="Unassembled WGS sequence"/>
</dbReference>
<name>A0ABY2RQ45_9NOCA</name>
<keyword evidence="9" id="KW-1185">Reference proteome</keyword>
<dbReference type="RefSeq" id="WP_136906250.1">
    <property type="nucleotide sequence ID" value="NZ_SUMD01000001.1"/>
</dbReference>
<evidence type="ECO:0000313" key="9">
    <source>
        <dbReference type="Proteomes" id="UP000305109"/>
    </source>
</evidence>
<evidence type="ECO:0000256" key="2">
    <source>
        <dbReference type="ARBA" id="ARBA00022692"/>
    </source>
</evidence>
<feature type="transmembrane region" description="Helical" evidence="6">
    <location>
        <begin position="52"/>
        <end position="73"/>
    </location>
</feature>
<keyword evidence="1" id="KW-1003">Cell membrane</keyword>
<reference evidence="8 9" key="1">
    <citation type="submission" date="2019-04" db="EMBL/GenBank/DDBJ databases">
        <title>Rhodococcus oryzae sp. nov., a novel actinomycete isolated from rhizosphere soil of rice (Oryza sativa L.).</title>
        <authorList>
            <person name="Li C."/>
        </authorList>
    </citation>
    <scope>NUCLEOTIDE SEQUENCE [LARGE SCALE GENOMIC DNA]</scope>
    <source>
        <strain evidence="8 9">NEAU-CX67</strain>
    </source>
</reference>
<dbReference type="EMBL" id="SUMD01000001">
    <property type="protein sequence ID" value="TJZ81190.1"/>
    <property type="molecule type" value="Genomic_DNA"/>
</dbReference>
<sequence>MAHSDGPDPDTTSEPVDDPRGAAQPAPATEPPADPSQAALDRHTSLGHTKAAATWTGLVIGVLVLILLLVFILQNLDQVALQLFFWEFSLPLGVSLLLAAIAGALIMALAGGVRIVQIRRLAKKTRSTTR</sequence>
<protein>
    <submittedName>
        <fullName evidence="8">DUF1049 domain-containing protein</fullName>
    </submittedName>
</protein>